<organism evidence="1 2">
    <name type="scientific">Aegilops tauschii subsp. strangulata</name>
    <name type="common">Goatgrass</name>
    <dbReference type="NCBI Taxonomy" id="200361"/>
    <lineage>
        <taxon>Eukaryota</taxon>
        <taxon>Viridiplantae</taxon>
        <taxon>Streptophyta</taxon>
        <taxon>Embryophyta</taxon>
        <taxon>Tracheophyta</taxon>
        <taxon>Spermatophyta</taxon>
        <taxon>Magnoliopsida</taxon>
        <taxon>Liliopsida</taxon>
        <taxon>Poales</taxon>
        <taxon>Poaceae</taxon>
        <taxon>BOP clade</taxon>
        <taxon>Pooideae</taxon>
        <taxon>Triticodae</taxon>
        <taxon>Triticeae</taxon>
        <taxon>Triticinae</taxon>
        <taxon>Aegilops</taxon>
    </lineage>
</organism>
<reference evidence="2" key="1">
    <citation type="journal article" date="2014" name="Science">
        <title>Ancient hybridizations among the ancestral genomes of bread wheat.</title>
        <authorList>
            <consortium name="International Wheat Genome Sequencing Consortium,"/>
            <person name="Marcussen T."/>
            <person name="Sandve S.R."/>
            <person name="Heier L."/>
            <person name="Spannagl M."/>
            <person name="Pfeifer M."/>
            <person name="Jakobsen K.S."/>
            <person name="Wulff B.B."/>
            <person name="Steuernagel B."/>
            <person name="Mayer K.F."/>
            <person name="Olsen O.A."/>
        </authorList>
    </citation>
    <scope>NUCLEOTIDE SEQUENCE [LARGE SCALE GENOMIC DNA]</scope>
    <source>
        <strain evidence="2">cv. AL8/78</strain>
    </source>
</reference>
<reference evidence="1" key="3">
    <citation type="journal article" date="2017" name="Nature">
        <title>Genome sequence of the progenitor of the wheat D genome Aegilops tauschii.</title>
        <authorList>
            <person name="Luo M.C."/>
            <person name="Gu Y.Q."/>
            <person name="Puiu D."/>
            <person name="Wang H."/>
            <person name="Twardziok S.O."/>
            <person name="Deal K.R."/>
            <person name="Huo N."/>
            <person name="Zhu T."/>
            <person name="Wang L."/>
            <person name="Wang Y."/>
            <person name="McGuire P.E."/>
            <person name="Liu S."/>
            <person name="Long H."/>
            <person name="Ramasamy R.K."/>
            <person name="Rodriguez J.C."/>
            <person name="Van S.L."/>
            <person name="Yuan L."/>
            <person name="Wang Z."/>
            <person name="Xia Z."/>
            <person name="Xiao L."/>
            <person name="Anderson O.D."/>
            <person name="Ouyang S."/>
            <person name="Liang Y."/>
            <person name="Zimin A.V."/>
            <person name="Pertea G."/>
            <person name="Qi P."/>
            <person name="Bennetzen J.L."/>
            <person name="Dai X."/>
            <person name="Dawson M.W."/>
            <person name="Muller H.G."/>
            <person name="Kugler K."/>
            <person name="Rivarola-Duarte L."/>
            <person name="Spannagl M."/>
            <person name="Mayer K.F.X."/>
            <person name="Lu F.H."/>
            <person name="Bevan M.W."/>
            <person name="Leroy P."/>
            <person name="Li P."/>
            <person name="You F.M."/>
            <person name="Sun Q."/>
            <person name="Liu Z."/>
            <person name="Lyons E."/>
            <person name="Wicker T."/>
            <person name="Salzberg S.L."/>
            <person name="Devos K.M."/>
            <person name="Dvorak J."/>
        </authorList>
    </citation>
    <scope>NUCLEOTIDE SEQUENCE [LARGE SCALE GENOMIC DNA]</scope>
    <source>
        <strain evidence="1">cv. AL8/78</strain>
    </source>
</reference>
<reference evidence="1" key="4">
    <citation type="submission" date="2019-03" db="UniProtKB">
        <authorList>
            <consortium name="EnsemblPlants"/>
        </authorList>
    </citation>
    <scope>IDENTIFICATION</scope>
</reference>
<evidence type="ECO:0000313" key="2">
    <source>
        <dbReference type="Proteomes" id="UP000015105"/>
    </source>
</evidence>
<reference evidence="2" key="2">
    <citation type="journal article" date="2017" name="Nat. Plants">
        <title>The Aegilops tauschii genome reveals multiple impacts of transposons.</title>
        <authorList>
            <person name="Zhao G."/>
            <person name="Zou C."/>
            <person name="Li K."/>
            <person name="Wang K."/>
            <person name="Li T."/>
            <person name="Gao L."/>
            <person name="Zhang X."/>
            <person name="Wang H."/>
            <person name="Yang Z."/>
            <person name="Liu X."/>
            <person name="Jiang W."/>
            <person name="Mao L."/>
            <person name="Kong X."/>
            <person name="Jiao Y."/>
            <person name="Jia J."/>
        </authorList>
    </citation>
    <scope>NUCLEOTIDE SEQUENCE [LARGE SCALE GENOMIC DNA]</scope>
    <source>
        <strain evidence="2">cv. AL8/78</strain>
    </source>
</reference>
<evidence type="ECO:0000313" key="1">
    <source>
        <dbReference type="EnsemblPlants" id="AET5Gv20864800.4"/>
    </source>
</evidence>
<name>A0A453LPB0_AEGTS</name>
<accession>A0A453LPB0</accession>
<protein>
    <submittedName>
        <fullName evidence="1">Uncharacterized protein</fullName>
    </submittedName>
</protein>
<reference evidence="1" key="5">
    <citation type="journal article" date="2021" name="G3 (Bethesda)">
        <title>Aegilops tauschii genome assembly Aet v5.0 features greater sequence contiguity and improved annotation.</title>
        <authorList>
            <person name="Wang L."/>
            <person name="Zhu T."/>
            <person name="Rodriguez J.C."/>
            <person name="Deal K.R."/>
            <person name="Dubcovsky J."/>
            <person name="McGuire P.E."/>
            <person name="Lux T."/>
            <person name="Spannagl M."/>
            <person name="Mayer K.F.X."/>
            <person name="Baldrich P."/>
            <person name="Meyers B.C."/>
            <person name="Huo N."/>
            <person name="Gu Y.Q."/>
            <person name="Zhou H."/>
            <person name="Devos K.M."/>
            <person name="Bennetzen J.L."/>
            <person name="Unver T."/>
            <person name="Budak H."/>
            <person name="Gulick P.J."/>
            <person name="Galiba G."/>
            <person name="Kalapos B."/>
            <person name="Nelson D.R."/>
            <person name="Li P."/>
            <person name="You F.M."/>
            <person name="Luo M.C."/>
            <person name="Dvorak J."/>
        </authorList>
    </citation>
    <scope>NUCLEOTIDE SEQUENCE [LARGE SCALE GENOMIC DNA]</scope>
    <source>
        <strain evidence="1">cv. AL8/78</strain>
    </source>
</reference>
<dbReference type="AlphaFoldDB" id="A0A453LPB0"/>
<dbReference type="Gramene" id="AET5Gv20864800.4">
    <property type="protein sequence ID" value="AET5Gv20864800.4"/>
    <property type="gene ID" value="AET5Gv20864800"/>
</dbReference>
<dbReference type="Proteomes" id="UP000015105">
    <property type="component" value="Chromosome 5D"/>
</dbReference>
<sequence length="74" mass="8699">LSRQRIGFSVRPYLWTCRHEDGTRCTVALGQDQGADWAKETRNSSRINWSSLSLHVNSMALPRRKRHPMNDLFW</sequence>
<dbReference type="EnsemblPlants" id="AET5Gv20864800.4">
    <property type="protein sequence ID" value="AET5Gv20864800.4"/>
    <property type="gene ID" value="AET5Gv20864800"/>
</dbReference>
<keyword evidence="2" id="KW-1185">Reference proteome</keyword>
<proteinExistence type="predicted"/>